<feature type="domain" description="N-acetyltransferase" evidence="4">
    <location>
        <begin position="109"/>
        <end position="274"/>
    </location>
</feature>
<organism evidence="5 6">
    <name type="scientific">Lysinibacillus piscis</name>
    <dbReference type="NCBI Taxonomy" id="2518931"/>
    <lineage>
        <taxon>Bacteria</taxon>
        <taxon>Bacillati</taxon>
        <taxon>Bacillota</taxon>
        <taxon>Bacilli</taxon>
        <taxon>Bacillales</taxon>
        <taxon>Bacillaceae</taxon>
        <taxon>Lysinibacillus</taxon>
    </lineage>
</organism>
<dbReference type="EMBL" id="BRZA01000003">
    <property type="protein sequence ID" value="GLC89444.1"/>
    <property type="molecule type" value="Genomic_DNA"/>
</dbReference>
<dbReference type="InterPro" id="IPR056079">
    <property type="entry name" value="DUF7662"/>
</dbReference>
<evidence type="ECO:0000313" key="5">
    <source>
        <dbReference type="EMBL" id="GLC89444.1"/>
    </source>
</evidence>
<gene>
    <name evidence="5" type="ORF">LYSBPC_25710</name>
</gene>
<keyword evidence="3" id="KW-0812">Transmembrane</keyword>
<dbReference type="PROSITE" id="PS51186">
    <property type="entry name" value="GNAT"/>
    <property type="match status" value="1"/>
</dbReference>
<dbReference type="InterPro" id="IPR050832">
    <property type="entry name" value="Bact_Acetyltransf"/>
</dbReference>
<keyword evidence="1" id="KW-0808">Transferase</keyword>
<evidence type="ECO:0000256" key="2">
    <source>
        <dbReference type="ARBA" id="ARBA00023315"/>
    </source>
</evidence>
<feature type="transmembrane region" description="Helical" evidence="3">
    <location>
        <begin position="164"/>
        <end position="180"/>
    </location>
</feature>
<keyword evidence="6" id="KW-1185">Reference proteome</keyword>
<dbReference type="SUPFAM" id="SSF55729">
    <property type="entry name" value="Acyl-CoA N-acyltransferases (Nat)"/>
    <property type="match status" value="1"/>
</dbReference>
<dbReference type="Proteomes" id="UP001065593">
    <property type="component" value="Unassembled WGS sequence"/>
</dbReference>
<comment type="caution">
    <text evidence="5">The sequence shown here is derived from an EMBL/GenBank/DDBJ whole genome shotgun (WGS) entry which is preliminary data.</text>
</comment>
<evidence type="ECO:0000256" key="3">
    <source>
        <dbReference type="SAM" id="Phobius"/>
    </source>
</evidence>
<dbReference type="CDD" id="cd04301">
    <property type="entry name" value="NAT_SF"/>
    <property type="match status" value="1"/>
</dbReference>
<keyword evidence="3" id="KW-0472">Membrane</keyword>
<proteinExistence type="predicted"/>
<reference evidence="5" key="1">
    <citation type="submission" date="2022-08" db="EMBL/GenBank/DDBJ databases">
        <title>Draft genome sequence of Lysinibacillus sp. strain KH24.</title>
        <authorList>
            <person name="Kanbe H."/>
            <person name="Itoh H."/>
        </authorList>
    </citation>
    <scope>NUCLEOTIDE SEQUENCE</scope>
    <source>
        <strain evidence="5">KH24</strain>
    </source>
</reference>
<dbReference type="PANTHER" id="PTHR43877">
    <property type="entry name" value="AMINOALKYLPHOSPHONATE N-ACETYLTRANSFERASE-RELATED-RELATED"/>
    <property type="match status" value="1"/>
</dbReference>
<keyword evidence="2" id="KW-0012">Acyltransferase</keyword>
<dbReference type="Gene3D" id="3.40.630.30">
    <property type="match status" value="1"/>
</dbReference>
<dbReference type="Pfam" id="PF00583">
    <property type="entry name" value="Acetyltransf_1"/>
    <property type="match status" value="1"/>
</dbReference>
<sequence>MGITMTKQMDKKYIPLASYFEVATQPEITLSFEELENIIGQTLPNAAYLNRSWWKKTKPPLSHFLAWTQAGYAVIDVTLSTSVTFARTEAKPIEITEVNNQNNTNTTAYIIRPAEASDARALIHLQEEIFQQTDFMYSMHNELNLTVQQLRKDFTYWKKLKNRTILLCILNGLFVGYAYIHGYKHTKTKHVASICLAVTSEYQHKGIGTALVQAVEDWAKQHKISRLELSIMEHNENALHLAKKLDFQQEGIRQKAIRLHDRYLDEYSFSKILSD</sequence>
<dbReference type="InterPro" id="IPR000182">
    <property type="entry name" value="GNAT_dom"/>
</dbReference>
<dbReference type="Pfam" id="PF24698">
    <property type="entry name" value="DUF7662"/>
    <property type="match status" value="1"/>
</dbReference>
<accession>A0ABQ5NMC7</accession>
<evidence type="ECO:0000259" key="4">
    <source>
        <dbReference type="PROSITE" id="PS51186"/>
    </source>
</evidence>
<protein>
    <recommendedName>
        <fullName evidence="4">N-acetyltransferase domain-containing protein</fullName>
    </recommendedName>
</protein>
<name>A0ABQ5NMC7_9BACI</name>
<dbReference type="PANTHER" id="PTHR43877:SF2">
    <property type="entry name" value="AMINOALKYLPHOSPHONATE N-ACETYLTRANSFERASE-RELATED"/>
    <property type="match status" value="1"/>
</dbReference>
<evidence type="ECO:0000313" key="6">
    <source>
        <dbReference type="Proteomes" id="UP001065593"/>
    </source>
</evidence>
<keyword evidence="3" id="KW-1133">Transmembrane helix</keyword>
<evidence type="ECO:0000256" key="1">
    <source>
        <dbReference type="ARBA" id="ARBA00022679"/>
    </source>
</evidence>
<dbReference type="InterPro" id="IPR016181">
    <property type="entry name" value="Acyl_CoA_acyltransferase"/>
</dbReference>